<feature type="compositionally biased region" description="Pro residues" evidence="1">
    <location>
        <begin position="69"/>
        <end position="78"/>
    </location>
</feature>
<dbReference type="EMBL" id="BAABAA010000001">
    <property type="protein sequence ID" value="GAA3537240.1"/>
    <property type="molecule type" value="Genomic_DNA"/>
</dbReference>
<gene>
    <name evidence="3" type="ORF">GCM10022235_00870</name>
</gene>
<comment type="caution">
    <text evidence="3">The sequence shown here is derived from an EMBL/GenBank/DDBJ whole genome shotgun (WGS) entry which is preliminary data.</text>
</comment>
<feature type="compositionally biased region" description="Polar residues" evidence="1">
    <location>
        <begin position="45"/>
        <end position="65"/>
    </location>
</feature>
<name>A0ABP6VLJ3_9ACTN</name>
<reference evidence="4" key="1">
    <citation type="journal article" date="2019" name="Int. J. Syst. Evol. Microbiol.">
        <title>The Global Catalogue of Microorganisms (GCM) 10K type strain sequencing project: providing services to taxonomists for standard genome sequencing and annotation.</title>
        <authorList>
            <consortium name="The Broad Institute Genomics Platform"/>
            <consortium name="The Broad Institute Genome Sequencing Center for Infectious Disease"/>
            <person name="Wu L."/>
            <person name="Ma J."/>
        </authorList>
    </citation>
    <scope>NUCLEOTIDE SEQUENCE [LARGE SCALE GENOMIC DNA]</scope>
    <source>
        <strain evidence="4">JCM 16928</strain>
    </source>
</reference>
<dbReference type="PROSITE" id="PS51257">
    <property type="entry name" value="PROKAR_LIPOPROTEIN"/>
    <property type="match status" value="1"/>
</dbReference>
<feature type="signal peptide" evidence="2">
    <location>
        <begin position="1"/>
        <end position="21"/>
    </location>
</feature>
<evidence type="ECO:0000313" key="4">
    <source>
        <dbReference type="Proteomes" id="UP001501222"/>
    </source>
</evidence>
<feature type="chain" id="PRO_5046065415" evidence="2">
    <location>
        <begin position="22"/>
        <end position="203"/>
    </location>
</feature>
<organism evidence="3 4">
    <name type="scientific">Kribbella ginsengisoli</name>
    <dbReference type="NCBI Taxonomy" id="363865"/>
    <lineage>
        <taxon>Bacteria</taxon>
        <taxon>Bacillati</taxon>
        <taxon>Actinomycetota</taxon>
        <taxon>Actinomycetes</taxon>
        <taxon>Propionibacteriales</taxon>
        <taxon>Kribbellaceae</taxon>
        <taxon>Kribbella</taxon>
    </lineage>
</organism>
<keyword evidence="2" id="KW-0732">Signal</keyword>
<feature type="region of interest" description="Disordered" evidence="1">
    <location>
        <begin position="31"/>
        <end position="83"/>
    </location>
</feature>
<sequence length="203" mass="21013">MFPSRTSSGTTLAAVAFAALAIGCSSVGGKTNTDPTVPPTVLGATATQGQATQSSSTEAPTTQEDSPAPTTPAGPKMPWPEIKTTHPHTVRVTGLVLEQIEAECPTDPGKAINASWNPNTTGGNKYSDDGVGFMVGKRSITIDNDPRTKVHYLSVVFSDGSGPQSAVDFKVLKPVAAGTWKFTGVGDGFITLVNVIACAPYLY</sequence>
<evidence type="ECO:0000256" key="2">
    <source>
        <dbReference type="SAM" id="SignalP"/>
    </source>
</evidence>
<evidence type="ECO:0000256" key="1">
    <source>
        <dbReference type="SAM" id="MobiDB-lite"/>
    </source>
</evidence>
<keyword evidence="4" id="KW-1185">Reference proteome</keyword>
<protein>
    <submittedName>
        <fullName evidence="3">Uncharacterized protein</fullName>
    </submittedName>
</protein>
<accession>A0ABP6VLJ3</accession>
<evidence type="ECO:0000313" key="3">
    <source>
        <dbReference type="EMBL" id="GAA3537240.1"/>
    </source>
</evidence>
<dbReference type="Proteomes" id="UP001501222">
    <property type="component" value="Unassembled WGS sequence"/>
</dbReference>
<proteinExistence type="predicted"/>